<dbReference type="InterPro" id="IPR005325">
    <property type="entry name" value="DUF308_memb"/>
</dbReference>
<name>A0A9D1TMI6_9SPIO</name>
<feature type="transmembrane region" description="Helical" evidence="1">
    <location>
        <begin position="91"/>
        <end position="112"/>
    </location>
</feature>
<evidence type="ECO:0000313" key="3">
    <source>
        <dbReference type="Proteomes" id="UP000823936"/>
    </source>
</evidence>
<protein>
    <submittedName>
        <fullName evidence="2">DUF308 domain-containing protein</fullName>
    </submittedName>
</protein>
<sequence length="191" mass="20984">MKKLALQIITALFPLLLGFLILLFPSRVIAIVFLILAFFLLFSSVRELYVVTRYFLSSSRRLFITGAVKNGINIILSLIIIYLSLAKPHVLGNIIIYLFAIDLLLSGAVGILDSVKLKKLGIPTSLITSAVSSVIFAVFLFLFPSFIQSVVMTVIAIILIVTGTAMVVSAVAKWNSDRKNGNIDVTYEEKS</sequence>
<dbReference type="Pfam" id="PF03729">
    <property type="entry name" value="DUF308"/>
    <property type="match status" value="1"/>
</dbReference>
<feature type="transmembrane region" description="Helical" evidence="1">
    <location>
        <begin position="62"/>
        <end position="85"/>
    </location>
</feature>
<gene>
    <name evidence="2" type="ORF">IAB12_02055</name>
</gene>
<dbReference type="AlphaFoldDB" id="A0A9D1TMI6"/>
<dbReference type="Proteomes" id="UP000823936">
    <property type="component" value="Unassembled WGS sequence"/>
</dbReference>
<feature type="transmembrane region" description="Helical" evidence="1">
    <location>
        <begin position="124"/>
        <end position="143"/>
    </location>
</feature>
<evidence type="ECO:0000313" key="2">
    <source>
        <dbReference type="EMBL" id="HIV98547.1"/>
    </source>
</evidence>
<feature type="transmembrane region" description="Helical" evidence="1">
    <location>
        <begin position="28"/>
        <end position="50"/>
    </location>
</feature>
<dbReference type="EMBL" id="DXHU01000006">
    <property type="protein sequence ID" value="HIV98547.1"/>
    <property type="molecule type" value="Genomic_DNA"/>
</dbReference>
<keyword evidence="1" id="KW-0812">Transmembrane</keyword>
<keyword evidence="1" id="KW-1133">Transmembrane helix</keyword>
<accession>A0A9D1TMI6</accession>
<comment type="caution">
    <text evidence="2">The sequence shown here is derived from an EMBL/GenBank/DDBJ whole genome shotgun (WGS) entry which is preliminary data.</text>
</comment>
<evidence type="ECO:0000256" key="1">
    <source>
        <dbReference type="SAM" id="Phobius"/>
    </source>
</evidence>
<keyword evidence="1" id="KW-0472">Membrane</keyword>
<reference evidence="2" key="2">
    <citation type="submission" date="2021-04" db="EMBL/GenBank/DDBJ databases">
        <authorList>
            <person name="Gilroy R."/>
        </authorList>
    </citation>
    <scope>NUCLEOTIDE SEQUENCE</scope>
    <source>
        <strain evidence="2">Gambia11-129</strain>
    </source>
</reference>
<reference evidence="2" key="1">
    <citation type="journal article" date="2021" name="PeerJ">
        <title>Extensive microbial diversity within the chicken gut microbiome revealed by metagenomics and culture.</title>
        <authorList>
            <person name="Gilroy R."/>
            <person name="Ravi A."/>
            <person name="Getino M."/>
            <person name="Pursley I."/>
            <person name="Horton D.L."/>
            <person name="Alikhan N.F."/>
            <person name="Baker D."/>
            <person name="Gharbi K."/>
            <person name="Hall N."/>
            <person name="Watson M."/>
            <person name="Adriaenssens E.M."/>
            <person name="Foster-Nyarko E."/>
            <person name="Jarju S."/>
            <person name="Secka A."/>
            <person name="Antonio M."/>
            <person name="Oren A."/>
            <person name="Chaudhuri R.R."/>
            <person name="La Ragione R."/>
            <person name="Hildebrand F."/>
            <person name="Pallen M.J."/>
        </authorList>
    </citation>
    <scope>NUCLEOTIDE SEQUENCE</scope>
    <source>
        <strain evidence="2">Gambia11-129</strain>
    </source>
</reference>
<organism evidence="2 3">
    <name type="scientific">Candidatus Ornithospirochaeta avicola</name>
    <dbReference type="NCBI Taxonomy" id="2840896"/>
    <lineage>
        <taxon>Bacteria</taxon>
        <taxon>Pseudomonadati</taxon>
        <taxon>Spirochaetota</taxon>
        <taxon>Spirochaetia</taxon>
        <taxon>Spirochaetales</taxon>
        <taxon>Spirochaetaceae</taxon>
        <taxon>Spirochaetaceae incertae sedis</taxon>
        <taxon>Candidatus Ornithospirochaeta</taxon>
    </lineage>
</organism>
<feature type="transmembrane region" description="Helical" evidence="1">
    <location>
        <begin position="149"/>
        <end position="172"/>
    </location>
</feature>
<proteinExistence type="predicted"/>